<dbReference type="Gene3D" id="1.10.506.10">
    <property type="entry name" value="GTPase Activation - p120gap, domain 1"/>
    <property type="match status" value="1"/>
</dbReference>
<dbReference type="Gene3D" id="1.20.1050.80">
    <property type="entry name" value="VPS9 domain"/>
    <property type="match status" value="1"/>
</dbReference>
<dbReference type="InterPro" id="IPR037191">
    <property type="entry name" value="VPS9_dom_sf"/>
</dbReference>
<dbReference type="KEGG" id="acan:ACA1_153060"/>
<protein>
    <submittedName>
        <fullName evidence="3">GTPase-activator protein for Ras family GTPase</fullName>
    </submittedName>
</protein>
<dbReference type="GeneID" id="14925109"/>
<dbReference type="OrthoDB" id="19622at2759"/>
<dbReference type="OMA" id="CDRINGW"/>
<evidence type="ECO:0000256" key="1">
    <source>
        <dbReference type="SAM" id="MobiDB-lite"/>
    </source>
</evidence>
<feature type="region of interest" description="Disordered" evidence="1">
    <location>
        <begin position="1"/>
        <end position="129"/>
    </location>
</feature>
<dbReference type="Proteomes" id="UP000011083">
    <property type="component" value="Unassembled WGS sequence"/>
</dbReference>
<reference evidence="3 4" key="1">
    <citation type="journal article" date="2013" name="Genome Biol.">
        <title>Genome of Acanthamoeba castellanii highlights extensive lateral gene transfer and early evolution of tyrosine kinase signaling.</title>
        <authorList>
            <person name="Clarke M."/>
            <person name="Lohan A.J."/>
            <person name="Liu B."/>
            <person name="Lagkouvardos I."/>
            <person name="Roy S."/>
            <person name="Zafar N."/>
            <person name="Bertelli C."/>
            <person name="Schilde C."/>
            <person name="Kianianmomeni A."/>
            <person name="Burglin T.R."/>
            <person name="Frech C."/>
            <person name="Turcotte B."/>
            <person name="Kopec K.O."/>
            <person name="Synnott J.M."/>
            <person name="Choo C."/>
            <person name="Paponov I."/>
            <person name="Finkler A."/>
            <person name="Soon Heng Tan C."/>
            <person name="Hutchins A.P."/>
            <person name="Weinmeier T."/>
            <person name="Rattei T."/>
            <person name="Chu J.S."/>
            <person name="Gimenez G."/>
            <person name="Irimia M."/>
            <person name="Rigden D.J."/>
            <person name="Fitzpatrick D.A."/>
            <person name="Lorenzo-Morales J."/>
            <person name="Bateman A."/>
            <person name="Chiu C.H."/>
            <person name="Tang P."/>
            <person name="Hegemann P."/>
            <person name="Fromm H."/>
            <person name="Raoult D."/>
            <person name="Greub G."/>
            <person name="Miranda-Saavedra D."/>
            <person name="Chen N."/>
            <person name="Nash P."/>
            <person name="Ginger M.L."/>
            <person name="Horn M."/>
            <person name="Schaap P."/>
            <person name="Caler L."/>
            <person name="Loftus B."/>
        </authorList>
    </citation>
    <scope>NUCLEOTIDE SEQUENCE [LARGE SCALE GENOMIC DNA]</scope>
    <source>
        <strain evidence="3 4">Neff</strain>
    </source>
</reference>
<feature type="domain" description="Ras-GAP" evidence="2">
    <location>
        <begin position="315"/>
        <end position="469"/>
    </location>
</feature>
<dbReference type="EMBL" id="KB007837">
    <property type="protein sequence ID" value="ELR24107.1"/>
    <property type="molecule type" value="Genomic_DNA"/>
</dbReference>
<proteinExistence type="predicted"/>
<feature type="compositionally biased region" description="Low complexity" evidence="1">
    <location>
        <begin position="17"/>
        <end position="39"/>
    </location>
</feature>
<feature type="compositionally biased region" description="Basic and acidic residues" evidence="1">
    <location>
        <begin position="100"/>
        <end position="115"/>
    </location>
</feature>
<dbReference type="InterPro" id="IPR001936">
    <property type="entry name" value="RasGAP_dom"/>
</dbReference>
<dbReference type="InterPro" id="IPR008936">
    <property type="entry name" value="Rho_GTPase_activation_prot"/>
</dbReference>
<feature type="compositionally biased region" description="Basic and acidic residues" evidence="1">
    <location>
        <begin position="649"/>
        <end position="666"/>
    </location>
</feature>
<dbReference type="SUPFAM" id="SSF48350">
    <property type="entry name" value="GTPase activation domain, GAP"/>
    <property type="match status" value="1"/>
</dbReference>
<dbReference type="GO" id="GO:0030139">
    <property type="term" value="C:endocytic vesicle"/>
    <property type="evidence" value="ECO:0007669"/>
    <property type="project" value="TreeGrafter"/>
</dbReference>
<dbReference type="InterPro" id="IPR041545">
    <property type="entry name" value="DUF5601"/>
</dbReference>
<dbReference type="GO" id="GO:0031267">
    <property type="term" value="F:small GTPase binding"/>
    <property type="evidence" value="ECO:0007669"/>
    <property type="project" value="TreeGrafter"/>
</dbReference>
<keyword evidence="4" id="KW-1185">Reference proteome</keyword>
<feature type="region of interest" description="Disordered" evidence="1">
    <location>
        <begin position="608"/>
        <end position="667"/>
    </location>
</feature>
<sequence>MNFDGASWNARNGGKNASPATSSPPVSGSSSPSTSPPSSFTFGDQRRAAAAGTSSFSSSPTGSKLGQSARGGSGVKRSMIIGNRDVKSTAKSLDPASLEESFKEMQQKEDEKAETAELGSSPPAKLSLGMRERKDTWIKPKTTYCKDVDVFRSAVDDRNQFNGEWFTQIQLTVKKEMAWINDEREGIIGMQHKLVALTEEWARALLRTRQAATSASSLQRSEISVKDISAGMEESCYRLAPCHWARQERKMEAYAELVRTLKENPEYLAHAVTCKDFNPPQVDSMMQMVTWSLHSDFYRPHANKELMYFTRRVAELQFAEYAQKPGNFLRLNSQTTKLFTFIAKHVEMSGVEYLKCVLGPPIKYLLNLSSTFPYTLDTEPQNIFYHMSDAEKKEFGENVDINTIGSHEKMKAIIAEVCRVFIEAIFHKLPAMPYEIRWMAKILLRMAHQRKPAVPPEQVQMLLVAKAVLSLARGTSFGSAITDGESPIQRLFQAVDMGAYFEAVVAVAEPEHSLMWAEGLYYGCQRVVVISHNELIDLHTLIKELPGDKLEALDSEGKMKALLNELGPVPEKLTKKDDNYFILTINNAAARDFARTMRLLQDPKQFGFFEDEGEDSSDDEDGGLGSGSSPRTKRKGGSKRRSERKAKAKEKPLTEDEKRAKEERRQLRQASRKLLRAMCHMRGMSGYRDRPIIDILSAEYEMIEQMDYPVVEMLLEETIRCLTSLPAALKQSDFTPVLQAIEADHRVREGYRTELPKEKRRLLISATNLKHIIGQLEREEDLYIEYLNSARLRKFRDTYTRQVERFVDQFKSFESVNQKRELIASFLGRLREVIHNHSLWHNASVQEVDFACIDSERYLMRLAFSSAFSPNAPFDEERDLVFEKHIGSLQDLSLDHPVFGLSPTFHQLPFHLARKELKKINNYFSPHDKLECIWRCCQIRSIRASRFVDLESSEISDADVSQLLSEYKELVGIVKTVSSLQEQ</sequence>
<evidence type="ECO:0000259" key="2">
    <source>
        <dbReference type="PROSITE" id="PS50018"/>
    </source>
</evidence>
<evidence type="ECO:0000313" key="4">
    <source>
        <dbReference type="Proteomes" id="UP000011083"/>
    </source>
</evidence>
<accession>L8HFU5</accession>
<dbReference type="RefSeq" id="XP_004353635.1">
    <property type="nucleotide sequence ID" value="XM_004353583.1"/>
</dbReference>
<dbReference type="VEuPathDB" id="AmoebaDB:ACA1_153060"/>
<dbReference type="Pfam" id="PF00616">
    <property type="entry name" value="RasGAP"/>
    <property type="match status" value="1"/>
</dbReference>
<feature type="compositionally biased region" description="Acidic residues" evidence="1">
    <location>
        <begin position="609"/>
        <end position="622"/>
    </location>
</feature>
<dbReference type="InterPro" id="IPR045046">
    <property type="entry name" value="Vps9-like"/>
</dbReference>
<name>L8HFU5_ACACF</name>
<dbReference type="PANTHER" id="PTHR23101">
    <property type="entry name" value="RAB GDP/GTP EXCHANGE FACTOR"/>
    <property type="match status" value="1"/>
</dbReference>
<dbReference type="AlphaFoldDB" id="L8HFU5"/>
<dbReference type="STRING" id="1257118.L8HFU5"/>
<evidence type="ECO:0000313" key="3">
    <source>
        <dbReference type="EMBL" id="ELR24107.1"/>
    </source>
</evidence>
<dbReference type="Gene3D" id="1.10.246.120">
    <property type="match status" value="1"/>
</dbReference>
<dbReference type="GO" id="GO:0016192">
    <property type="term" value="P:vesicle-mediated transport"/>
    <property type="evidence" value="ECO:0007669"/>
    <property type="project" value="InterPro"/>
</dbReference>
<feature type="compositionally biased region" description="Low complexity" evidence="1">
    <location>
        <begin position="48"/>
        <end position="63"/>
    </location>
</feature>
<dbReference type="GO" id="GO:0005829">
    <property type="term" value="C:cytosol"/>
    <property type="evidence" value="ECO:0007669"/>
    <property type="project" value="TreeGrafter"/>
</dbReference>
<organism evidence="3 4">
    <name type="scientific">Acanthamoeba castellanii (strain ATCC 30010 / Neff)</name>
    <dbReference type="NCBI Taxonomy" id="1257118"/>
    <lineage>
        <taxon>Eukaryota</taxon>
        <taxon>Amoebozoa</taxon>
        <taxon>Discosea</taxon>
        <taxon>Longamoebia</taxon>
        <taxon>Centramoebida</taxon>
        <taxon>Acanthamoebidae</taxon>
        <taxon>Acanthamoeba</taxon>
    </lineage>
</organism>
<dbReference type="PROSITE" id="PS50018">
    <property type="entry name" value="RAS_GTPASE_ACTIV_2"/>
    <property type="match status" value="1"/>
</dbReference>
<dbReference type="Pfam" id="PF18151">
    <property type="entry name" value="DUF5601"/>
    <property type="match status" value="1"/>
</dbReference>
<feature type="compositionally biased region" description="Basic residues" evidence="1">
    <location>
        <begin position="631"/>
        <end position="648"/>
    </location>
</feature>
<dbReference type="GO" id="GO:0005085">
    <property type="term" value="F:guanyl-nucleotide exchange factor activity"/>
    <property type="evidence" value="ECO:0007669"/>
    <property type="project" value="InterPro"/>
</dbReference>
<dbReference type="SUPFAM" id="SSF109993">
    <property type="entry name" value="VPS9 domain"/>
    <property type="match status" value="1"/>
</dbReference>
<gene>
    <name evidence="3" type="ORF">ACA1_153060</name>
</gene>
<dbReference type="PANTHER" id="PTHR23101:SF25">
    <property type="entry name" value="GTPASE-ACTIVATING PROTEIN AND VPS9 DOMAIN-CONTAINING PROTEIN 1"/>
    <property type="match status" value="1"/>
</dbReference>